<dbReference type="PANTHER" id="PTHR31194">
    <property type="entry name" value="SHN SHINE , DNA BINDING / TRANSCRIPTION FACTOR"/>
    <property type="match status" value="1"/>
</dbReference>
<dbReference type="PANTHER" id="PTHR31194:SF166">
    <property type="entry name" value="PATHOGENESIS-RELATED GENES TRANSCRIPTIONAL ACTIVATOR PTI6"/>
    <property type="match status" value="1"/>
</dbReference>
<comment type="subcellular location">
    <subcellularLocation>
        <location evidence="1">Nucleus</location>
    </subcellularLocation>
</comment>
<gene>
    <name evidence="8" type="ORF">CFOL_v3_01414</name>
</gene>
<dbReference type="FunFam" id="3.30.730.10:FF:000001">
    <property type="entry name" value="Ethylene-responsive transcription factor 2"/>
    <property type="match status" value="1"/>
</dbReference>
<reference evidence="9" key="1">
    <citation type="submission" date="2016-04" db="EMBL/GenBank/DDBJ databases">
        <title>Cephalotus genome sequencing.</title>
        <authorList>
            <person name="Fukushima K."/>
            <person name="Hasebe M."/>
            <person name="Fang X."/>
        </authorList>
    </citation>
    <scope>NUCLEOTIDE SEQUENCE [LARGE SCALE GENOMIC DNA]</scope>
    <source>
        <strain evidence="9">cv. St1</strain>
    </source>
</reference>
<feature type="compositionally biased region" description="Low complexity" evidence="6">
    <location>
        <begin position="15"/>
        <end position="34"/>
    </location>
</feature>
<dbReference type="AlphaFoldDB" id="A0A1Q3AQ63"/>
<dbReference type="OrthoDB" id="682005at2759"/>
<name>A0A1Q3AQ63_CEPFO</name>
<evidence type="ECO:0000313" key="8">
    <source>
        <dbReference type="EMBL" id="GAV57878.1"/>
    </source>
</evidence>
<dbReference type="InterPro" id="IPR036955">
    <property type="entry name" value="AP2/ERF_dom_sf"/>
</dbReference>
<dbReference type="EMBL" id="BDDD01000046">
    <property type="protein sequence ID" value="GAV57878.1"/>
    <property type="molecule type" value="Genomic_DNA"/>
</dbReference>
<proteinExistence type="predicted"/>
<dbReference type="InterPro" id="IPR001471">
    <property type="entry name" value="AP2/ERF_dom"/>
</dbReference>
<evidence type="ECO:0000256" key="1">
    <source>
        <dbReference type="ARBA" id="ARBA00004123"/>
    </source>
</evidence>
<feature type="domain" description="AP2/ERF" evidence="7">
    <location>
        <begin position="122"/>
        <end position="179"/>
    </location>
</feature>
<dbReference type="InParanoid" id="A0A1Q3AQ63"/>
<dbReference type="GO" id="GO:0003677">
    <property type="term" value="F:DNA binding"/>
    <property type="evidence" value="ECO:0007669"/>
    <property type="project" value="UniProtKB-KW"/>
</dbReference>
<comment type="caution">
    <text evidence="8">The sequence shown here is derived from an EMBL/GenBank/DDBJ whole genome shotgun (WGS) entry which is preliminary data.</text>
</comment>
<keyword evidence="4" id="KW-0804">Transcription</keyword>
<evidence type="ECO:0000256" key="4">
    <source>
        <dbReference type="ARBA" id="ARBA00023163"/>
    </source>
</evidence>
<dbReference type="GO" id="GO:0005634">
    <property type="term" value="C:nucleus"/>
    <property type="evidence" value="ECO:0007669"/>
    <property type="project" value="UniProtKB-SubCell"/>
</dbReference>
<dbReference type="GO" id="GO:0003700">
    <property type="term" value="F:DNA-binding transcription factor activity"/>
    <property type="evidence" value="ECO:0007669"/>
    <property type="project" value="InterPro"/>
</dbReference>
<keyword evidence="9" id="KW-1185">Reference proteome</keyword>
<evidence type="ECO:0000259" key="7">
    <source>
        <dbReference type="PROSITE" id="PS51032"/>
    </source>
</evidence>
<dbReference type="InterPro" id="IPR050913">
    <property type="entry name" value="AP2/ERF_ERF"/>
</dbReference>
<evidence type="ECO:0000256" key="2">
    <source>
        <dbReference type="ARBA" id="ARBA00023015"/>
    </source>
</evidence>
<dbReference type="Pfam" id="PF00847">
    <property type="entry name" value="AP2"/>
    <property type="match status" value="1"/>
</dbReference>
<accession>A0A1Q3AQ63</accession>
<dbReference type="PRINTS" id="PR00367">
    <property type="entry name" value="ETHRSPELEMNT"/>
</dbReference>
<organism evidence="8 9">
    <name type="scientific">Cephalotus follicularis</name>
    <name type="common">Albany pitcher plant</name>
    <dbReference type="NCBI Taxonomy" id="3775"/>
    <lineage>
        <taxon>Eukaryota</taxon>
        <taxon>Viridiplantae</taxon>
        <taxon>Streptophyta</taxon>
        <taxon>Embryophyta</taxon>
        <taxon>Tracheophyta</taxon>
        <taxon>Spermatophyta</taxon>
        <taxon>Magnoliopsida</taxon>
        <taxon>eudicotyledons</taxon>
        <taxon>Gunneridae</taxon>
        <taxon>Pentapetalae</taxon>
        <taxon>rosids</taxon>
        <taxon>fabids</taxon>
        <taxon>Oxalidales</taxon>
        <taxon>Cephalotaceae</taxon>
        <taxon>Cephalotus</taxon>
    </lineage>
</organism>
<sequence length="181" mass="20051">MSYPAPQANLPPLDLSSSSTKNSTTNTNNLAASKQPTVKYSVHVVSTNKLIHDWKPITPGNPPPITRLRIILTDTDATDSSGDEEEIVRSRRVRKHVSEINFQLPSSSSDVQTEDDVTGRKKFRGVRRRQSGKWAAEIRDGTRGRRFWLGTFNTAEEAAAVYDKAALEMKGPNAVTNFPKS</sequence>
<dbReference type="InterPro" id="IPR016177">
    <property type="entry name" value="DNA-bd_dom_sf"/>
</dbReference>
<dbReference type="Gene3D" id="3.30.730.10">
    <property type="entry name" value="AP2/ERF domain"/>
    <property type="match status" value="1"/>
</dbReference>
<evidence type="ECO:0000313" key="9">
    <source>
        <dbReference type="Proteomes" id="UP000187406"/>
    </source>
</evidence>
<evidence type="ECO:0000256" key="6">
    <source>
        <dbReference type="SAM" id="MobiDB-lite"/>
    </source>
</evidence>
<protein>
    <submittedName>
        <fullName evidence="8">AP2 domain-containing protein</fullName>
    </submittedName>
</protein>
<evidence type="ECO:0000256" key="5">
    <source>
        <dbReference type="ARBA" id="ARBA00023242"/>
    </source>
</evidence>
<keyword evidence="2" id="KW-0805">Transcription regulation</keyword>
<evidence type="ECO:0000256" key="3">
    <source>
        <dbReference type="ARBA" id="ARBA00023125"/>
    </source>
</evidence>
<dbReference type="STRING" id="3775.A0A1Q3AQ63"/>
<feature type="region of interest" description="Disordered" evidence="6">
    <location>
        <begin position="1"/>
        <end position="34"/>
    </location>
</feature>
<dbReference type="PROSITE" id="PS51032">
    <property type="entry name" value="AP2_ERF"/>
    <property type="match status" value="1"/>
</dbReference>
<dbReference type="CDD" id="cd00018">
    <property type="entry name" value="AP2"/>
    <property type="match status" value="1"/>
</dbReference>
<dbReference type="SUPFAM" id="SSF54171">
    <property type="entry name" value="DNA-binding domain"/>
    <property type="match status" value="1"/>
</dbReference>
<dbReference type="Proteomes" id="UP000187406">
    <property type="component" value="Unassembled WGS sequence"/>
</dbReference>
<dbReference type="SMART" id="SM00380">
    <property type="entry name" value="AP2"/>
    <property type="match status" value="1"/>
</dbReference>
<keyword evidence="5" id="KW-0539">Nucleus</keyword>
<keyword evidence="3" id="KW-0238">DNA-binding</keyword>